<feature type="transmembrane region" description="Helical" evidence="1">
    <location>
        <begin position="65"/>
        <end position="86"/>
    </location>
</feature>
<sequence length="370" mass="43085">MNWRITFQVIGIIAAVLSLFPLVAADYWWIRIFDFPHVQLTAFTLIAILLYFFTFKPKWINDYLYITILLGCFAFQLTKIIAYTPVYPLEVLDSSKNVEEENRLIIYTANVLQKNEKGSNLFIEIREREPDVIVFTETNERWMNDIRLQIGKDYPYKVEQPQDNTYGMLVYSKLPLRDANIHFMVDPEIPSIHAQVQMRNGEWFQLYAIHPTPPMPQHNPMSTDRDTELMITAVKSYNSELPVIVLGDFNDVAWSDSTELTKTISKLLDLRIGRGFYSSYHAQYPLMRWPLDHILIDSEFRLEKAGTGVDFESDHFPAYAYLTYEPALAKEQAADEPTEEDWKQAKDQMSTKGMESFMELPAAFKNLINN</sequence>
<keyword evidence="1" id="KW-0812">Transmembrane</keyword>
<feature type="transmembrane region" description="Helical" evidence="1">
    <location>
        <begin position="35"/>
        <end position="53"/>
    </location>
</feature>
<dbReference type="Gene3D" id="3.60.10.10">
    <property type="entry name" value="Endonuclease/exonuclease/phosphatase"/>
    <property type="match status" value="1"/>
</dbReference>
<keyword evidence="1" id="KW-0472">Membrane</keyword>
<dbReference type="OrthoDB" id="9796594at2"/>
<evidence type="ECO:0000313" key="3">
    <source>
        <dbReference type="EMBL" id="PRP66835.1"/>
    </source>
</evidence>
<gene>
    <name evidence="3" type="ORF">BST86_06815</name>
</gene>
<proteinExistence type="predicted"/>
<name>A0A2S9WTN3_9FLAO</name>
<evidence type="ECO:0000259" key="2">
    <source>
        <dbReference type="Pfam" id="PF03372"/>
    </source>
</evidence>
<keyword evidence="4" id="KW-1185">Reference proteome</keyword>
<dbReference type="SUPFAM" id="SSF56219">
    <property type="entry name" value="DNase I-like"/>
    <property type="match status" value="1"/>
</dbReference>
<keyword evidence="3" id="KW-0255">Endonuclease</keyword>
<protein>
    <submittedName>
        <fullName evidence="3">Endonuclease</fullName>
    </submittedName>
</protein>
<keyword evidence="3" id="KW-0378">Hydrolase</keyword>
<keyword evidence="3" id="KW-0540">Nuclease</keyword>
<dbReference type="AlphaFoldDB" id="A0A2S9WTN3"/>
<accession>A0A2S9WTN3</accession>
<dbReference type="RefSeq" id="WP_105982622.1">
    <property type="nucleotide sequence ID" value="NZ_MQUC01000003.1"/>
</dbReference>
<dbReference type="InterPro" id="IPR005135">
    <property type="entry name" value="Endo/exonuclease/phosphatase"/>
</dbReference>
<dbReference type="Pfam" id="PF03372">
    <property type="entry name" value="Exo_endo_phos"/>
    <property type="match status" value="1"/>
</dbReference>
<dbReference type="GO" id="GO:0004519">
    <property type="term" value="F:endonuclease activity"/>
    <property type="evidence" value="ECO:0007669"/>
    <property type="project" value="UniProtKB-KW"/>
</dbReference>
<feature type="domain" description="Endonuclease/exonuclease/phosphatase" evidence="2">
    <location>
        <begin position="108"/>
        <end position="315"/>
    </location>
</feature>
<reference evidence="3 4" key="1">
    <citation type="submission" date="2016-11" db="EMBL/GenBank/DDBJ databases">
        <title>Trade-off between light-utilization and light-protection in marine flavobacteria.</title>
        <authorList>
            <person name="Kumagai Y."/>
        </authorList>
    </citation>
    <scope>NUCLEOTIDE SEQUENCE [LARGE SCALE GENOMIC DNA]</scope>
    <source>
        <strain evidence="3 4">JCM 17109</strain>
    </source>
</reference>
<keyword evidence="1" id="KW-1133">Transmembrane helix</keyword>
<dbReference type="EMBL" id="MQUC01000003">
    <property type="protein sequence ID" value="PRP66835.1"/>
    <property type="molecule type" value="Genomic_DNA"/>
</dbReference>
<dbReference type="InterPro" id="IPR036691">
    <property type="entry name" value="Endo/exonu/phosph_ase_sf"/>
</dbReference>
<comment type="caution">
    <text evidence="3">The sequence shown here is derived from an EMBL/GenBank/DDBJ whole genome shotgun (WGS) entry which is preliminary data.</text>
</comment>
<dbReference type="Proteomes" id="UP000239532">
    <property type="component" value="Unassembled WGS sequence"/>
</dbReference>
<organism evidence="3 4">
    <name type="scientific">Nonlabens agnitus</name>
    <dbReference type="NCBI Taxonomy" id="870484"/>
    <lineage>
        <taxon>Bacteria</taxon>
        <taxon>Pseudomonadati</taxon>
        <taxon>Bacteroidota</taxon>
        <taxon>Flavobacteriia</taxon>
        <taxon>Flavobacteriales</taxon>
        <taxon>Flavobacteriaceae</taxon>
        <taxon>Nonlabens</taxon>
    </lineage>
</organism>
<evidence type="ECO:0000313" key="4">
    <source>
        <dbReference type="Proteomes" id="UP000239532"/>
    </source>
</evidence>
<evidence type="ECO:0000256" key="1">
    <source>
        <dbReference type="SAM" id="Phobius"/>
    </source>
</evidence>